<name>A0A157QNJ5_9BORD</name>
<evidence type="ECO:0000313" key="10">
    <source>
        <dbReference type="Proteomes" id="UP000077037"/>
    </source>
</evidence>
<dbReference type="PANTHER" id="PTHR33653">
    <property type="entry name" value="RIBONUCLEASE VAPC2"/>
    <property type="match status" value="1"/>
</dbReference>
<dbReference type="Gene3D" id="3.40.50.1010">
    <property type="entry name" value="5'-nuclease"/>
    <property type="match status" value="1"/>
</dbReference>
<dbReference type="PANTHER" id="PTHR33653:SF1">
    <property type="entry name" value="RIBONUCLEASE VAPC2"/>
    <property type="match status" value="1"/>
</dbReference>
<evidence type="ECO:0000256" key="5">
    <source>
        <dbReference type="ARBA" id="ARBA00022801"/>
    </source>
</evidence>
<keyword evidence="2" id="KW-1277">Toxin-antitoxin system</keyword>
<feature type="domain" description="PIN" evidence="8">
    <location>
        <begin position="3"/>
        <end position="120"/>
    </location>
</feature>
<dbReference type="EC" id="3.1.-.-" evidence="9"/>
<dbReference type="InterPro" id="IPR002716">
    <property type="entry name" value="PIN_dom"/>
</dbReference>
<keyword evidence="5 9" id="KW-0378">Hydrolase</keyword>
<evidence type="ECO:0000256" key="7">
    <source>
        <dbReference type="ARBA" id="ARBA00038093"/>
    </source>
</evidence>
<organism evidence="9 10">
    <name type="scientific">Bordetella ansorpii</name>
    <dbReference type="NCBI Taxonomy" id="288768"/>
    <lineage>
        <taxon>Bacteria</taxon>
        <taxon>Pseudomonadati</taxon>
        <taxon>Pseudomonadota</taxon>
        <taxon>Betaproteobacteria</taxon>
        <taxon>Burkholderiales</taxon>
        <taxon>Alcaligenaceae</taxon>
        <taxon>Bordetella</taxon>
    </lineage>
</organism>
<reference evidence="9 10" key="1">
    <citation type="submission" date="2016-03" db="EMBL/GenBank/DDBJ databases">
        <authorList>
            <consortium name="Pathogen Informatics"/>
        </authorList>
    </citation>
    <scope>NUCLEOTIDE SEQUENCE [LARGE SCALE GENOMIC DNA]</scope>
    <source>
        <strain evidence="9 10">NCTC13364</strain>
    </source>
</reference>
<evidence type="ECO:0000259" key="8">
    <source>
        <dbReference type="Pfam" id="PF01850"/>
    </source>
</evidence>
<sequence>MFLLDTNVVSELRPGKKNAEPQVLAWAAGSQLSSYYLSSVTVFELELGILRLERTGQGTQLRAWFNGLRNTFQGRVLPFAEQAALLCANMHVPDPKSYRDAMIASIALEHGFVVVTRNTEDFLGTGVRLLNPWESA</sequence>
<keyword evidence="4" id="KW-0479">Metal-binding</keyword>
<dbReference type="EMBL" id="FKBS01000025">
    <property type="protein sequence ID" value="SAI47164.1"/>
    <property type="molecule type" value="Genomic_DNA"/>
</dbReference>
<dbReference type="CDD" id="cd18746">
    <property type="entry name" value="PIN_VapC4-5_FitB-like"/>
    <property type="match status" value="1"/>
</dbReference>
<comment type="similarity">
    <text evidence="7">Belongs to the PINc/VapC protein family.</text>
</comment>
<evidence type="ECO:0000256" key="1">
    <source>
        <dbReference type="ARBA" id="ARBA00001946"/>
    </source>
</evidence>
<dbReference type="RefSeq" id="WP_066417017.1">
    <property type="nucleotide sequence ID" value="NZ_FKBS01000025.1"/>
</dbReference>
<dbReference type="Proteomes" id="UP000077037">
    <property type="component" value="Unassembled WGS sequence"/>
</dbReference>
<dbReference type="Pfam" id="PF01850">
    <property type="entry name" value="PIN"/>
    <property type="match status" value="1"/>
</dbReference>
<dbReference type="GO" id="GO:0016787">
    <property type="term" value="F:hydrolase activity"/>
    <property type="evidence" value="ECO:0007669"/>
    <property type="project" value="UniProtKB-KW"/>
</dbReference>
<dbReference type="OrthoDB" id="9804823at2"/>
<accession>A0A157QNJ5</accession>
<dbReference type="InterPro" id="IPR050556">
    <property type="entry name" value="Type_II_TA_system_RNase"/>
</dbReference>
<keyword evidence="6" id="KW-0460">Magnesium</keyword>
<evidence type="ECO:0000313" key="9">
    <source>
        <dbReference type="EMBL" id="SAI47164.1"/>
    </source>
</evidence>
<dbReference type="InterPro" id="IPR029060">
    <property type="entry name" value="PIN-like_dom_sf"/>
</dbReference>
<evidence type="ECO:0000256" key="3">
    <source>
        <dbReference type="ARBA" id="ARBA00022722"/>
    </source>
</evidence>
<proteinExistence type="inferred from homology"/>
<protein>
    <submittedName>
        <fullName evidence="9">Plasmid stability protein</fullName>
        <ecNumber evidence="9">3.1.-.-</ecNumber>
    </submittedName>
</protein>
<keyword evidence="3" id="KW-0540">Nuclease</keyword>
<dbReference type="GO" id="GO:0046872">
    <property type="term" value="F:metal ion binding"/>
    <property type="evidence" value="ECO:0007669"/>
    <property type="project" value="UniProtKB-KW"/>
</dbReference>
<dbReference type="AlphaFoldDB" id="A0A157QNJ5"/>
<evidence type="ECO:0000256" key="2">
    <source>
        <dbReference type="ARBA" id="ARBA00022649"/>
    </source>
</evidence>
<evidence type="ECO:0000256" key="4">
    <source>
        <dbReference type="ARBA" id="ARBA00022723"/>
    </source>
</evidence>
<dbReference type="SUPFAM" id="SSF88723">
    <property type="entry name" value="PIN domain-like"/>
    <property type="match status" value="1"/>
</dbReference>
<comment type="cofactor">
    <cofactor evidence="1">
        <name>Mg(2+)</name>
        <dbReference type="ChEBI" id="CHEBI:18420"/>
    </cofactor>
</comment>
<gene>
    <name evidence="9" type="primary">stbB</name>
    <name evidence="9" type="ORF">SAMEA1982600_03772</name>
</gene>
<dbReference type="GO" id="GO:0004518">
    <property type="term" value="F:nuclease activity"/>
    <property type="evidence" value="ECO:0007669"/>
    <property type="project" value="UniProtKB-KW"/>
</dbReference>
<evidence type="ECO:0000256" key="6">
    <source>
        <dbReference type="ARBA" id="ARBA00022842"/>
    </source>
</evidence>